<sequence>MFVNEVPRGAWEAGVERQVDSAKARQCAATGPGFSGWNMAGEQDSMNRRWESMAAPVAEQVDVDVDEDSSWEPARLSLSCLCPSFLSSAGRLAGWQAEGGHPAPSTQHAPGPARATETAAAANHSAHTASRASSSERFRVSHPLSTTARSLATPKIHRDPESQMLPWIKHQVTMSANVRICSDSDMKSAASVHPPRSPTFTHFN</sequence>
<evidence type="ECO:0000313" key="2">
    <source>
        <dbReference type="EMBL" id="KAI1867013.1"/>
    </source>
</evidence>
<reference evidence="2" key="1">
    <citation type="submission" date="2021-03" db="EMBL/GenBank/DDBJ databases">
        <title>Revisited historic fungal species revealed as producer of novel bioactive compounds through whole genome sequencing and comparative genomics.</title>
        <authorList>
            <person name="Vignolle G.A."/>
            <person name="Hochenegger N."/>
            <person name="Mach R.L."/>
            <person name="Mach-Aigner A.R."/>
            <person name="Javad Rahimi M."/>
            <person name="Salim K.A."/>
            <person name="Chan C.M."/>
            <person name="Lim L.B.L."/>
            <person name="Cai F."/>
            <person name="Druzhinina I.S."/>
            <person name="U'Ren J.M."/>
            <person name="Derntl C."/>
        </authorList>
    </citation>
    <scope>NUCLEOTIDE SEQUENCE</scope>
    <source>
        <strain evidence="2">TUCIM 5799</strain>
    </source>
</reference>
<dbReference type="AlphaFoldDB" id="A0A9Q0ANG2"/>
<evidence type="ECO:0000256" key="1">
    <source>
        <dbReference type="SAM" id="MobiDB-lite"/>
    </source>
</evidence>
<proteinExistence type="predicted"/>
<evidence type="ECO:0000313" key="3">
    <source>
        <dbReference type="Proteomes" id="UP000829685"/>
    </source>
</evidence>
<protein>
    <submittedName>
        <fullName evidence="2">Uncharacterized protein</fullName>
    </submittedName>
</protein>
<name>A0A9Q0ANG2_9PEZI</name>
<organism evidence="2 3">
    <name type="scientific">Neoarthrinium moseri</name>
    <dbReference type="NCBI Taxonomy" id="1658444"/>
    <lineage>
        <taxon>Eukaryota</taxon>
        <taxon>Fungi</taxon>
        <taxon>Dikarya</taxon>
        <taxon>Ascomycota</taxon>
        <taxon>Pezizomycotina</taxon>
        <taxon>Sordariomycetes</taxon>
        <taxon>Xylariomycetidae</taxon>
        <taxon>Amphisphaeriales</taxon>
        <taxon>Apiosporaceae</taxon>
        <taxon>Neoarthrinium</taxon>
    </lineage>
</organism>
<feature type="compositionally biased region" description="Low complexity" evidence="1">
    <location>
        <begin position="123"/>
        <end position="133"/>
    </location>
</feature>
<dbReference type="Proteomes" id="UP000829685">
    <property type="component" value="Unassembled WGS sequence"/>
</dbReference>
<gene>
    <name evidence="2" type="ORF">JX265_007589</name>
</gene>
<comment type="caution">
    <text evidence="2">The sequence shown here is derived from an EMBL/GenBank/DDBJ whole genome shotgun (WGS) entry which is preliminary data.</text>
</comment>
<keyword evidence="3" id="KW-1185">Reference proteome</keyword>
<accession>A0A9Q0ANG2</accession>
<feature type="region of interest" description="Disordered" evidence="1">
    <location>
        <begin position="123"/>
        <end position="158"/>
    </location>
</feature>
<dbReference type="EMBL" id="JAFIMR010000019">
    <property type="protein sequence ID" value="KAI1867013.1"/>
    <property type="molecule type" value="Genomic_DNA"/>
</dbReference>